<sequence>MRGNNHRDFSNEIKGLRKNNASAKAPMAFLHHELSAENAVIPFSLSLPASHIRPALPPFRWSFPRDEYRSPRSPDLSRQHFSRL</sequence>
<feature type="region of interest" description="Disordered" evidence="1">
    <location>
        <begin position="62"/>
        <end position="84"/>
    </location>
</feature>
<comment type="caution">
    <text evidence="2">The sequence shown here is derived from an EMBL/GenBank/DDBJ whole genome shotgun (WGS) entry which is preliminary data.</text>
</comment>
<dbReference type="Proteomes" id="UP000063434">
    <property type="component" value="Unassembled WGS sequence"/>
</dbReference>
<dbReference type="AlphaFoldDB" id="A0A109KK29"/>
<evidence type="ECO:0000313" key="2">
    <source>
        <dbReference type="EMBL" id="KWV70690.1"/>
    </source>
</evidence>
<evidence type="ECO:0000256" key="1">
    <source>
        <dbReference type="SAM" id="MobiDB-lite"/>
    </source>
</evidence>
<protein>
    <submittedName>
        <fullName evidence="2">Uncharacterized protein</fullName>
    </submittedName>
</protein>
<feature type="compositionally biased region" description="Basic and acidic residues" evidence="1">
    <location>
        <begin position="63"/>
        <end position="78"/>
    </location>
</feature>
<proteinExistence type="predicted"/>
<reference evidence="2 3" key="1">
    <citation type="submission" date="2015-05" db="EMBL/GenBank/DDBJ databases">
        <title>A genomic and transcriptomic approach to investigate the blue pigment phenotype in Pseudomonas fluorescens.</title>
        <authorList>
            <person name="Andreani N.A."/>
            <person name="Cardazzo B."/>
        </authorList>
    </citation>
    <scope>NUCLEOTIDE SEQUENCE [LARGE SCALE GENOMIC DNA]</scope>
    <source>
        <strain evidence="2 3">Ps_40</strain>
    </source>
</reference>
<gene>
    <name evidence="2" type="ORF">PFL603g_05368</name>
</gene>
<accession>A0A109KK29</accession>
<organism evidence="2 3">
    <name type="scientific">Pseudomonas fluorescens</name>
    <dbReference type="NCBI Taxonomy" id="294"/>
    <lineage>
        <taxon>Bacteria</taxon>
        <taxon>Pseudomonadati</taxon>
        <taxon>Pseudomonadota</taxon>
        <taxon>Gammaproteobacteria</taxon>
        <taxon>Pseudomonadales</taxon>
        <taxon>Pseudomonadaceae</taxon>
        <taxon>Pseudomonas</taxon>
    </lineage>
</organism>
<name>A0A109KK29_PSEFL</name>
<evidence type="ECO:0000313" key="3">
    <source>
        <dbReference type="Proteomes" id="UP000063434"/>
    </source>
</evidence>
<dbReference type="EMBL" id="LCYC01000062">
    <property type="protein sequence ID" value="KWV70690.1"/>
    <property type="molecule type" value="Genomic_DNA"/>
</dbReference>